<proteinExistence type="predicted"/>
<keyword evidence="6" id="KW-0472">Membrane</keyword>
<dbReference type="InterPro" id="IPR009057">
    <property type="entry name" value="Homeodomain-like_sf"/>
</dbReference>
<reference evidence="9 10" key="1">
    <citation type="journal article" date="2013" name="Int. J. Syst. Evol. Microbiol.">
        <title>Kordia antarctica sp. nov., isolated from Antarctic seawater.</title>
        <authorList>
            <person name="Baek K."/>
            <person name="Choi A."/>
            <person name="Kang I."/>
            <person name="Lee K."/>
            <person name="Cho J.C."/>
        </authorList>
    </citation>
    <scope>NUCLEOTIDE SEQUENCE [LARGE SCALE GENOMIC DNA]</scope>
    <source>
        <strain evidence="9 10">IMCC3317</strain>
    </source>
</reference>
<evidence type="ECO:0000256" key="4">
    <source>
        <dbReference type="PROSITE-ProRule" id="PRU00339"/>
    </source>
</evidence>
<dbReference type="KEGG" id="kan:IMCC3317_17350"/>
<dbReference type="PANTHER" id="PTHR43280:SF34">
    <property type="entry name" value="ARAC-FAMILY TRANSCRIPTIONAL REGULATOR"/>
    <property type="match status" value="1"/>
</dbReference>
<feature type="repeat" description="TPR" evidence="4">
    <location>
        <begin position="128"/>
        <end position="161"/>
    </location>
</feature>
<dbReference type="SUPFAM" id="SSF48452">
    <property type="entry name" value="TPR-like"/>
    <property type="match status" value="1"/>
</dbReference>
<evidence type="ECO:0000256" key="6">
    <source>
        <dbReference type="SAM" id="Phobius"/>
    </source>
</evidence>
<feature type="coiled-coil region" evidence="5">
    <location>
        <begin position="423"/>
        <end position="495"/>
    </location>
</feature>
<dbReference type="PROSITE" id="PS50005">
    <property type="entry name" value="TPR"/>
    <property type="match status" value="3"/>
</dbReference>
<organism evidence="9 10">
    <name type="scientific">Kordia antarctica</name>
    <dbReference type="NCBI Taxonomy" id="1218801"/>
    <lineage>
        <taxon>Bacteria</taxon>
        <taxon>Pseudomonadati</taxon>
        <taxon>Bacteroidota</taxon>
        <taxon>Flavobacteriia</taxon>
        <taxon>Flavobacteriales</taxon>
        <taxon>Flavobacteriaceae</taxon>
        <taxon>Kordia</taxon>
    </lineage>
</organism>
<dbReference type="Pfam" id="PF13181">
    <property type="entry name" value="TPR_8"/>
    <property type="match status" value="1"/>
</dbReference>
<dbReference type="InterPro" id="IPR018060">
    <property type="entry name" value="HTH_AraC"/>
</dbReference>
<accession>A0A7L4ZI10</accession>
<feature type="repeat" description="TPR" evidence="4">
    <location>
        <begin position="333"/>
        <end position="366"/>
    </location>
</feature>
<dbReference type="Gene3D" id="1.10.10.60">
    <property type="entry name" value="Homeodomain-like"/>
    <property type="match status" value="2"/>
</dbReference>
<dbReference type="InterPro" id="IPR019734">
    <property type="entry name" value="TPR_rpt"/>
</dbReference>
<keyword evidence="1" id="KW-0805">Transcription regulation</keyword>
<evidence type="ECO:0000256" key="2">
    <source>
        <dbReference type="ARBA" id="ARBA00023125"/>
    </source>
</evidence>
<dbReference type="GO" id="GO:0003700">
    <property type="term" value="F:DNA-binding transcription factor activity"/>
    <property type="evidence" value="ECO:0007669"/>
    <property type="project" value="InterPro"/>
</dbReference>
<keyword evidence="4" id="KW-0802">TPR repeat</keyword>
<evidence type="ECO:0000256" key="5">
    <source>
        <dbReference type="SAM" id="Coils"/>
    </source>
</evidence>
<dbReference type="Gene3D" id="1.25.40.10">
    <property type="entry name" value="Tetratricopeptide repeat domain"/>
    <property type="match status" value="2"/>
</dbReference>
<keyword evidence="7" id="KW-0732">Signal</keyword>
<dbReference type="OrthoDB" id="5295174at2"/>
<feature type="signal peptide" evidence="7">
    <location>
        <begin position="1"/>
        <end position="24"/>
    </location>
</feature>
<keyword evidence="2" id="KW-0238">DNA-binding</keyword>
<dbReference type="PROSITE" id="PS01124">
    <property type="entry name" value="HTH_ARAC_FAMILY_2"/>
    <property type="match status" value="1"/>
</dbReference>
<dbReference type="EMBL" id="CP019288">
    <property type="protein sequence ID" value="QHI36373.1"/>
    <property type="molecule type" value="Genomic_DNA"/>
</dbReference>
<dbReference type="SMART" id="SM00342">
    <property type="entry name" value="HTH_ARAC"/>
    <property type="match status" value="1"/>
</dbReference>
<feature type="repeat" description="TPR" evidence="4">
    <location>
        <begin position="211"/>
        <end position="244"/>
    </location>
</feature>
<dbReference type="Pfam" id="PF12833">
    <property type="entry name" value="HTH_18"/>
    <property type="match status" value="1"/>
</dbReference>
<keyword evidence="3" id="KW-0804">Transcription</keyword>
<dbReference type="InterPro" id="IPR011990">
    <property type="entry name" value="TPR-like_helical_dom_sf"/>
</dbReference>
<dbReference type="SUPFAM" id="SSF46689">
    <property type="entry name" value="Homeodomain-like"/>
    <property type="match status" value="1"/>
</dbReference>
<feature type="transmembrane region" description="Helical" evidence="6">
    <location>
        <begin position="402"/>
        <end position="422"/>
    </location>
</feature>
<keyword evidence="6" id="KW-1133">Transmembrane helix</keyword>
<keyword evidence="5" id="KW-0175">Coiled coil</keyword>
<name>A0A7L4ZI10_9FLAO</name>
<feature type="chain" id="PRO_5029809830" description="HTH araC/xylS-type domain-containing protein" evidence="7">
    <location>
        <begin position="25"/>
        <end position="598"/>
    </location>
</feature>
<dbReference type="Pfam" id="PF13424">
    <property type="entry name" value="TPR_12"/>
    <property type="match status" value="1"/>
</dbReference>
<dbReference type="SMART" id="SM00028">
    <property type="entry name" value="TPR"/>
    <property type="match status" value="5"/>
</dbReference>
<evidence type="ECO:0000313" key="10">
    <source>
        <dbReference type="Proteomes" id="UP000464657"/>
    </source>
</evidence>
<evidence type="ECO:0000256" key="3">
    <source>
        <dbReference type="ARBA" id="ARBA00023163"/>
    </source>
</evidence>
<gene>
    <name evidence="9" type="ORF">IMCC3317_17350</name>
</gene>
<dbReference type="GO" id="GO:0043565">
    <property type="term" value="F:sequence-specific DNA binding"/>
    <property type="evidence" value="ECO:0007669"/>
    <property type="project" value="InterPro"/>
</dbReference>
<evidence type="ECO:0000259" key="8">
    <source>
        <dbReference type="PROSITE" id="PS01124"/>
    </source>
</evidence>
<keyword evidence="6" id="KW-0812">Transmembrane</keyword>
<dbReference type="RefSeq" id="WP_160129086.1">
    <property type="nucleotide sequence ID" value="NZ_CP019288.1"/>
</dbReference>
<protein>
    <recommendedName>
        <fullName evidence="8">HTH araC/xylS-type domain-containing protein</fullName>
    </recommendedName>
</protein>
<dbReference type="PANTHER" id="PTHR43280">
    <property type="entry name" value="ARAC-FAMILY TRANSCRIPTIONAL REGULATOR"/>
    <property type="match status" value="1"/>
</dbReference>
<evidence type="ECO:0000256" key="7">
    <source>
        <dbReference type="SAM" id="SignalP"/>
    </source>
</evidence>
<dbReference type="Proteomes" id="UP000464657">
    <property type="component" value="Chromosome"/>
</dbReference>
<sequence length="598" mass="70056">MRLQKCTAIVLFILCFFLHKSSFAKNSLQDSIPTFDKEIFQASLKELSPKEFARLFTQEHEKDAVKAQSYIEYAKKSMITSKNLEAQFWGYFCLAKWERNKMNLKASITHLDVALTIAKSINNDDMIISSLMNKGIYYYDFGFYKEAMEYYLEVLKIAKQSDLKGRQLAVMQNIALLKIEVNDRKGAIELLEESLKIVENEKVRDFSFIHVNIYIALAKAYIGIEDYKQAAKYCYKGIELSEKYNDEGAKVYFYNFLGEIANANGNYEKAHEVLDRAEEIVERIGSTQAQLPFIKLDRAKTYYSQKKYEVTIQILLAIEKTQKLNSTDFIDLEEIYALLAKSYKEINNIEYSLKYYEKANKIYKENDKRQESISVDIIKKYDLRTLKEELDESQENSKRTKYILYIGVFLTVAMILSLIVFYRKRERNNQRKFEAILKSLEEEIVEKDLEVEKIIVKEVDQIKTIEVKETETKEIEIIDETKERLLKKLKSFEAKELYLSKHSSLNEVAKKLKTNTSYLSKLVNTHKGKSFTAYITDLRVNYAIKRLKNDKKFRSYTIDSIAQEIGFNRSESFSRAFKNKTGLYPSYFVKNLDSQNIE</sequence>
<keyword evidence="10" id="KW-1185">Reference proteome</keyword>
<feature type="domain" description="HTH araC/xylS-type" evidence="8">
    <location>
        <begin position="483"/>
        <end position="591"/>
    </location>
</feature>
<evidence type="ECO:0000256" key="1">
    <source>
        <dbReference type="ARBA" id="ARBA00023015"/>
    </source>
</evidence>
<dbReference type="AlphaFoldDB" id="A0A7L4ZI10"/>
<evidence type="ECO:0000313" key="9">
    <source>
        <dbReference type="EMBL" id="QHI36373.1"/>
    </source>
</evidence>